<evidence type="ECO:0000256" key="2">
    <source>
        <dbReference type="ARBA" id="ARBA00022485"/>
    </source>
</evidence>
<keyword evidence="1" id="KW-0813">Transport</keyword>
<proteinExistence type="predicted"/>
<dbReference type="AlphaFoldDB" id="A0LQC6"/>
<evidence type="ECO:0000256" key="4">
    <source>
        <dbReference type="ARBA" id="ARBA00022982"/>
    </source>
</evidence>
<dbReference type="STRING" id="335543.Sfum_3961"/>
<dbReference type="InterPro" id="IPR017900">
    <property type="entry name" value="4Fe4S_Fe_S_CS"/>
</dbReference>
<evidence type="ECO:0000313" key="9">
    <source>
        <dbReference type="Proteomes" id="UP000001784"/>
    </source>
</evidence>
<keyword evidence="5" id="KW-0408">Iron</keyword>
<dbReference type="HOGENOM" id="CLU_902925_0_0_7"/>
<keyword evidence="2" id="KW-0004">4Fe-4S</keyword>
<dbReference type="SUPFAM" id="SSF46548">
    <property type="entry name" value="alpha-helical ferredoxin"/>
    <property type="match status" value="1"/>
</dbReference>
<protein>
    <submittedName>
        <fullName evidence="8">DNA binding domain, excisionase family</fullName>
    </submittedName>
</protein>
<dbReference type="Gene3D" id="1.10.1660.10">
    <property type="match status" value="1"/>
</dbReference>
<keyword evidence="3" id="KW-0479">Metal-binding</keyword>
<sequence>MIEIRVGEFAEKLGVHRNTVRNWIKNGTLRATSTVAKKYFIQLEDLRRFCRFQSIPESVFTQLAQWDVESLPVKEETMNINTTSAPELRTIGIRDNLLRADPQWADVCLTCGSCASACPISGVDGLDPRKIVRMVVLGRTKEVVDSNWTWKCTLCGKCEEACPMNVELVKLFRRIRGLREREKVPGPLHKGVLMALRRGNNLGIPKSEFVDLLVEVGEELAEECCPGFATPVDVQGANLLVTVNSKEPFGEPDDMKFWWKIFHAAGESWTIPSENWEGVNWGLFTGDDEAMRIMVGRLVDNMYRLEAKKLVLPE</sequence>
<reference evidence="8 9" key="1">
    <citation type="submission" date="2006-10" db="EMBL/GenBank/DDBJ databases">
        <title>Complete sequence of Syntrophobacter fumaroxidans MPOB.</title>
        <authorList>
            <consortium name="US DOE Joint Genome Institute"/>
            <person name="Copeland A."/>
            <person name="Lucas S."/>
            <person name="Lapidus A."/>
            <person name="Barry K."/>
            <person name="Detter J.C."/>
            <person name="Glavina del Rio T."/>
            <person name="Hammon N."/>
            <person name="Israni S."/>
            <person name="Pitluck S."/>
            <person name="Goltsman E.G."/>
            <person name="Martinez M."/>
            <person name="Schmutz J."/>
            <person name="Larimer F."/>
            <person name="Land M."/>
            <person name="Hauser L."/>
            <person name="Kyrpides N."/>
            <person name="Kim E."/>
            <person name="Boone D.R."/>
            <person name="Brockman F."/>
            <person name="Culley D."/>
            <person name="Ferry J."/>
            <person name="Gunsalus R."/>
            <person name="McInerney M.J."/>
            <person name="Morrison M."/>
            <person name="Plugge C."/>
            <person name="Rohlin L."/>
            <person name="Scholten J."/>
            <person name="Sieber J."/>
            <person name="Stams A.J.M."/>
            <person name="Worm P."/>
            <person name="Henstra A.M."/>
            <person name="Richardson P."/>
        </authorList>
    </citation>
    <scope>NUCLEOTIDE SEQUENCE [LARGE SCALE GENOMIC DNA]</scope>
    <source>
        <strain evidence="9">DSM 10017 / MPOB</strain>
    </source>
</reference>
<dbReference type="Pfam" id="PF13183">
    <property type="entry name" value="Fer4_8"/>
    <property type="match status" value="1"/>
</dbReference>
<dbReference type="NCBIfam" id="TIGR01764">
    <property type="entry name" value="excise"/>
    <property type="match status" value="1"/>
</dbReference>
<evidence type="ECO:0000256" key="1">
    <source>
        <dbReference type="ARBA" id="ARBA00022448"/>
    </source>
</evidence>
<dbReference type="PROSITE" id="PS51379">
    <property type="entry name" value="4FE4S_FER_2"/>
    <property type="match status" value="2"/>
</dbReference>
<dbReference type="InterPro" id="IPR010093">
    <property type="entry name" value="SinI_DNA-bd"/>
</dbReference>
<evidence type="ECO:0000256" key="5">
    <source>
        <dbReference type="ARBA" id="ARBA00023004"/>
    </source>
</evidence>
<dbReference type="InterPro" id="IPR041657">
    <property type="entry name" value="HTH_17"/>
</dbReference>
<feature type="domain" description="4Fe-4S ferredoxin-type" evidence="7">
    <location>
        <begin position="96"/>
        <end position="129"/>
    </location>
</feature>
<evidence type="ECO:0000259" key="7">
    <source>
        <dbReference type="PROSITE" id="PS51379"/>
    </source>
</evidence>
<feature type="domain" description="4Fe-4S ferredoxin-type" evidence="7">
    <location>
        <begin position="140"/>
        <end position="172"/>
    </location>
</feature>
<keyword evidence="6" id="KW-0411">Iron-sulfur</keyword>
<dbReference type="InParanoid" id="A0LQC6"/>
<dbReference type="EMBL" id="CP000478">
    <property type="protein sequence ID" value="ABK19628.1"/>
    <property type="molecule type" value="Genomic_DNA"/>
</dbReference>
<dbReference type="GO" id="GO:0051539">
    <property type="term" value="F:4 iron, 4 sulfur cluster binding"/>
    <property type="evidence" value="ECO:0007669"/>
    <property type="project" value="UniProtKB-KW"/>
</dbReference>
<dbReference type="PANTHER" id="PTHR43551">
    <property type="entry name" value="FUMARATE REDUCTASE IRON-SULFUR SUBUNIT"/>
    <property type="match status" value="1"/>
</dbReference>
<dbReference type="KEGG" id="sfu:Sfum_3961"/>
<evidence type="ECO:0000313" key="8">
    <source>
        <dbReference type="EMBL" id="ABK19628.1"/>
    </source>
</evidence>
<gene>
    <name evidence="8" type="ordered locus">Sfum_3961</name>
</gene>
<dbReference type="GO" id="GO:0003677">
    <property type="term" value="F:DNA binding"/>
    <property type="evidence" value="ECO:0007669"/>
    <property type="project" value="InterPro"/>
</dbReference>
<name>A0LQC6_SYNFM</name>
<evidence type="ECO:0000256" key="6">
    <source>
        <dbReference type="ARBA" id="ARBA00023014"/>
    </source>
</evidence>
<keyword evidence="9" id="KW-1185">Reference proteome</keyword>
<dbReference type="Pfam" id="PF12728">
    <property type="entry name" value="HTH_17"/>
    <property type="match status" value="1"/>
</dbReference>
<dbReference type="PANTHER" id="PTHR43551:SF1">
    <property type="entry name" value="HETERODISULFIDE REDUCTASE"/>
    <property type="match status" value="1"/>
</dbReference>
<accession>A0LQC6</accession>
<dbReference type="PROSITE" id="PS00198">
    <property type="entry name" value="4FE4S_FER_1"/>
    <property type="match status" value="1"/>
</dbReference>
<dbReference type="SUPFAM" id="SSF46955">
    <property type="entry name" value="Putative DNA-binding domain"/>
    <property type="match status" value="1"/>
</dbReference>
<dbReference type="Proteomes" id="UP000001784">
    <property type="component" value="Chromosome"/>
</dbReference>
<dbReference type="InterPro" id="IPR009051">
    <property type="entry name" value="Helical_ferredxn"/>
</dbReference>
<dbReference type="InterPro" id="IPR009061">
    <property type="entry name" value="DNA-bd_dom_put_sf"/>
</dbReference>
<dbReference type="Gene3D" id="1.10.1060.10">
    <property type="entry name" value="Alpha-helical ferredoxin"/>
    <property type="match status" value="1"/>
</dbReference>
<dbReference type="InterPro" id="IPR017896">
    <property type="entry name" value="4Fe4S_Fe-S-bd"/>
</dbReference>
<dbReference type="GO" id="GO:0046872">
    <property type="term" value="F:metal ion binding"/>
    <property type="evidence" value="ECO:0007669"/>
    <property type="project" value="UniProtKB-KW"/>
</dbReference>
<dbReference type="eggNOG" id="COG1150">
    <property type="taxonomic scope" value="Bacteria"/>
</dbReference>
<organism evidence="8 9">
    <name type="scientific">Syntrophobacter fumaroxidans (strain DSM 10017 / MPOB)</name>
    <dbReference type="NCBI Taxonomy" id="335543"/>
    <lineage>
        <taxon>Bacteria</taxon>
        <taxon>Pseudomonadati</taxon>
        <taxon>Thermodesulfobacteriota</taxon>
        <taxon>Syntrophobacteria</taxon>
        <taxon>Syntrophobacterales</taxon>
        <taxon>Syntrophobacteraceae</taxon>
        <taxon>Syntrophobacter</taxon>
    </lineage>
</organism>
<evidence type="ECO:0000256" key="3">
    <source>
        <dbReference type="ARBA" id="ARBA00022723"/>
    </source>
</evidence>
<keyword evidence="4" id="KW-0249">Electron transport</keyword>